<organism evidence="1 2">
    <name type="scientific">Dialister hominis</name>
    <dbReference type="NCBI Taxonomy" id="2582419"/>
    <lineage>
        <taxon>Bacteria</taxon>
        <taxon>Bacillati</taxon>
        <taxon>Bacillota</taxon>
        <taxon>Negativicutes</taxon>
        <taxon>Veillonellales</taxon>
        <taxon>Veillonellaceae</taxon>
        <taxon>Dialister</taxon>
    </lineage>
</organism>
<dbReference type="Proteomes" id="UP000320585">
    <property type="component" value="Chromosome"/>
</dbReference>
<proteinExistence type="predicted"/>
<reference evidence="2" key="1">
    <citation type="submission" date="2019-05" db="EMBL/GenBank/DDBJ databases">
        <title>Complete genome sequencing of Dialister sp. strain 5BBH33.</title>
        <authorList>
            <person name="Sakamoto M."/>
            <person name="Murakami T."/>
            <person name="Mori H."/>
        </authorList>
    </citation>
    <scope>NUCLEOTIDE SEQUENCE [LARGE SCALE GENOMIC DNA]</scope>
    <source>
        <strain evidence="2">5BBH33</strain>
    </source>
</reference>
<dbReference type="KEGG" id="dho:Dia5BBH33_04140"/>
<gene>
    <name evidence="1" type="ORF">Dia5BBH33_04140</name>
</gene>
<sequence length="64" mass="7246">MHCVKNGLAHHEHARPASVDRIVHLTVAVHGIVTGIRDRHLHTSRIQRSLDDTLVEERLNELGK</sequence>
<evidence type="ECO:0000313" key="1">
    <source>
        <dbReference type="EMBL" id="BBK24479.1"/>
    </source>
</evidence>
<keyword evidence="2" id="KW-1185">Reference proteome</keyword>
<dbReference type="AlphaFoldDB" id="A0A8D4UTN1"/>
<evidence type="ECO:0000313" key="2">
    <source>
        <dbReference type="Proteomes" id="UP000320585"/>
    </source>
</evidence>
<protein>
    <submittedName>
        <fullName evidence="1">Uncharacterized protein</fullName>
    </submittedName>
</protein>
<accession>A0A8D4UTN1</accession>
<name>A0A8D4UTN1_9FIRM</name>
<dbReference type="EMBL" id="AP019697">
    <property type="protein sequence ID" value="BBK24479.1"/>
    <property type="molecule type" value="Genomic_DNA"/>
</dbReference>